<comment type="caution">
    <text evidence="2">The sequence shown here is derived from an EMBL/GenBank/DDBJ whole genome shotgun (WGS) entry which is preliminary data.</text>
</comment>
<gene>
    <name evidence="2" type="ORF">IG617_03950</name>
</gene>
<proteinExistence type="predicted"/>
<organism evidence="2 3">
    <name type="scientific">Roseibium polysiphoniae</name>
    <dbReference type="NCBI Taxonomy" id="2571221"/>
    <lineage>
        <taxon>Bacteria</taxon>
        <taxon>Pseudomonadati</taxon>
        <taxon>Pseudomonadota</taxon>
        <taxon>Alphaproteobacteria</taxon>
        <taxon>Hyphomicrobiales</taxon>
        <taxon>Stappiaceae</taxon>
        <taxon>Roseibium</taxon>
    </lineage>
</organism>
<evidence type="ECO:0008006" key="4">
    <source>
        <dbReference type="Google" id="ProtNLM"/>
    </source>
</evidence>
<reference evidence="2 3" key="1">
    <citation type="submission" date="2020-09" db="EMBL/GenBank/DDBJ databases">
        <title>The genome sequence of type strain Labrenzia polysiphoniae KACC 19711.</title>
        <authorList>
            <person name="Liu Y."/>
        </authorList>
    </citation>
    <scope>NUCLEOTIDE SEQUENCE [LARGE SCALE GENOMIC DNA]</scope>
    <source>
        <strain evidence="2 3">KACC 19711</strain>
    </source>
</reference>
<dbReference type="Proteomes" id="UP000615687">
    <property type="component" value="Unassembled WGS sequence"/>
</dbReference>
<evidence type="ECO:0000256" key="1">
    <source>
        <dbReference type="SAM" id="MobiDB-lite"/>
    </source>
</evidence>
<dbReference type="EMBL" id="JACYXJ010000002">
    <property type="protein sequence ID" value="MBD8875436.1"/>
    <property type="molecule type" value="Genomic_DNA"/>
</dbReference>
<protein>
    <recommendedName>
        <fullName evidence="4">Tail tape measure protein</fullName>
    </recommendedName>
</protein>
<evidence type="ECO:0000313" key="2">
    <source>
        <dbReference type="EMBL" id="MBD8875436.1"/>
    </source>
</evidence>
<evidence type="ECO:0000313" key="3">
    <source>
        <dbReference type="Proteomes" id="UP000615687"/>
    </source>
</evidence>
<sequence length="597" mass="62482">MTVPALVWAVRAKDESPHVFKKQRREMAQTGQAAKQLNTELKSAGRAFGSFKAFGAGLGVGVLSAELIQLPSIVRGVVSEASTLAKTADLIGVTTSELQQMQFGFELAGVEASKTEESLKQFGKRLSEAESKGGMLADILAANGVALRDNQGRMRSVMALLRDYAGLIQRAASEQEKMSLANEAFGRSGTAMVLALRDGERGVQKLMGTVREAGGVLDEELLRRAEEIDDEWAIFWRNFELRGKSAILSVAAGFDALMADSDQVLSLKDVQGDLVARRKTLVREIGFSETLNETGRAAELKSQLNALDARIVAVQQERKLKASGLTYGPSGRGGPRGSKVTEPATVIPPVTTGNGGGISSSQRASDFEQVLDQLRRESELIGLNALEQRKLTLLRRAGVDAASEQGQAIAALVDQMDRESQAQRQLNEVTSMLGGIADSEIGRLLDMLGLADTAAGRLVATLSEAALKAVLLGQGPLAGALGTSGGGFLQTIIGGASSGFGGGFGGGSSIAGAFAGMYAGGGTLGAGQWGIAGEGGLPEPVVGPARIISNKDAFGGGGTVNNVRVTIQAQDVESFRRSETQIAGRILDAVKRGERGR</sequence>
<keyword evidence="3" id="KW-1185">Reference proteome</keyword>
<feature type="region of interest" description="Disordered" evidence="1">
    <location>
        <begin position="324"/>
        <end position="362"/>
    </location>
</feature>
<name>A0ABR9C964_9HYPH</name>
<dbReference type="RefSeq" id="WP_192107572.1">
    <property type="nucleotide sequence ID" value="NZ_JACYXJ010000002.1"/>
</dbReference>
<accession>A0ABR9C964</accession>